<dbReference type="STRING" id="571932.SAMN05421743_105181"/>
<evidence type="ECO:0000259" key="1">
    <source>
        <dbReference type="Pfam" id="PF06114"/>
    </source>
</evidence>
<dbReference type="InterPro" id="IPR010359">
    <property type="entry name" value="IrrE_HExxH"/>
</dbReference>
<feature type="domain" description="IrrE N-terminal-like" evidence="1">
    <location>
        <begin position="46"/>
        <end position="147"/>
    </location>
</feature>
<sequence>MKFPLYPTTYLEDWVSEWYIRNGWTNPKDLKATRIARKYRIHLIRKDMPSRYDRFGNYRAIIIDGRCSKEEQREQFYHELCHAIRHTGRQSMMPQAFRELQERDARHFTLYAALPHHMIKEYDLSDKDIISRWANDFRVTEKLCNERYEQIWRRLHTTFITEKY</sequence>
<dbReference type="AlphaFoldDB" id="A0A1H4BX20"/>
<evidence type="ECO:0000313" key="3">
    <source>
        <dbReference type="Proteomes" id="UP000198584"/>
    </source>
</evidence>
<dbReference type="EMBL" id="FNQR01000005">
    <property type="protein sequence ID" value="SEA52623.1"/>
    <property type="molecule type" value="Genomic_DNA"/>
</dbReference>
<accession>A0A1H4BX20</accession>
<protein>
    <recommendedName>
        <fullName evidence="1">IrrE N-terminal-like domain-containing protein</fullName>
    </recommendedName>
</protein>
<organism evidence="2 3">
    <name type="scientific">Thalassobacillus cyri</name>
    <dbReference type="NCBI Taxonomy" id="571932"/>
    <lineage>
        <taxon>Bacteria</taxon>
        <taxon>Bacillati</taxon>
        <taxon>Bacillota</taxon>
        <taxon>Bacilli</taxon>
        <taxon>Bacillales</taxon>
        <taxon>Bacillaceae</taxon>
        <taxon>Thalassobacillus</taxon>
    </lineage>
</organism>
<name>A0A1H4BX20_9BACI</name>
<evidence type="ECO:0000313" key="2">
    <source>
        <dbReference type="EMBL" id="SEA52623.1"/>
    </source>
</evidence>
<dbReference type="Pfam" id="PF06114">
    <property type="entry name" value="Peptidase_M78"/>
    <property type="match status" value="1"/>
</dbReference>
<dbReference type="RefSeq" id="WP_176791406.1">
    <property type="nucleotide sequence ID" value="NZ_FNQR01000005.1"/>
</dbReference>
<reference evidence="2 3" key="1">
    <citation type="submission" date="2016-10" db="EMBL/GenBank/DDBJ databases">
        <authorList>
            <person name="de Groot N.N."/>
        </authorList>
    </citation>
    <scope>NUCLEOTIDE SEQUENCE [LARGE SCALE GENOMIC DNA]</scope>
    <source>
        <strain evidence="2 3">CCM7597</strain>
    </source>
</reference>
<dbReference type="Proteomes" id="UP000198584">
    <property type="component" value="Unassembled WGS sequence"/>
</dbReference>
<gene>
    <name evidence="2" type="ORF">SAMN05421743_105181</name>
</gene>
<keyword evidence="3" id="KW-1185">Reference proteome</keyword>
<proteinExistence type="predicted"/>